<dbReference type="GO" id="GO:0003677">
    <property type="term" value="F:DNA binding"/>
    <property type="evidence" value="ECO:0007669"/>
    <property type="project" value="InterPro"/>
</dbReference>
<reference evidence="1" key="2">
    <citation type="submission" date="2015-06" db="EMBL/GenBank/DDBJ databases">
        <title>Environmentally co-occuring mercury resistance plasmids are genetically and phenotypically diverse and confer variable context-dependent fitness effects.</title>
        <authorList>
            <person name="Hall J.P.J."/>
            <person name="Harrison E."/>
            <person name="Lilley A.K."/>
            <person name="Paterson S."/>
            <person name="Spiers A.J."/>
            <person name="Brockhurst M.A."/>
        </authorList>
    </citation>
    <scope>NUCLEOTIDE SEQUENCE [LARGE SCALE GENOMIC DNA]</scope>
    <source>
        <strain evidence="1">SBW25</strain>
        <plasmid evidence="1">pQBR55</plasmid>
    </source>
</reference>
<name>A0A0G4E5V5_PSEFS</name>
<geneLocation type="plasmid" evidence="1">
    <name>pQBR55</name>
</geneLocation>
<dbReference type="InterPro" id="IPR018330">
    <property type="entry name" value="RecT_fam"/>
</dbReference>
<organism evidence="1">
    <name type="scientific">Pseudomonas fluorescens (strain SBW25)</name>
    <dbReference type="NCBI Taxonomy" id="216595"/>
    <lineage>
        <taxon>Bacteria</taxon>
        <taxon>Pseudomonadati</taxon>
        <taxon>Pseudomonadota</taxon>
        <taxon>Gammaproteobacteria</taxon>
        <taxon>Pseudomonadales</taxon>
        <taxon>Pseudomonadaceae</taxon>
        <taxon>Pseudomonas</taxon>
    </lineage>
</organism>
<dbReference type="AlphaFoldDB" id="A0A0G4E5V5"/>
<dbReference type="GO" id="GO:0006259">
    <property type="term" value="P:DNA metabolic process"/>
    <property type="evidence" value="ECO:0007669"/>
    <property type="project" value="InterPro"/>
</dbReference>
<proteinExistence type="predicted"/>
<protein>
    <submittedName>
        <fullName evidence="1">Recombinational DNA repair protein RecT (Prophage associated)</fullName>
    </submittedName>
</protein>
<sequence length="365" mass="40359">MSNQALSPIQVVTSLVRRSEEKFLQMVQSTNVGLNFNAEALYAVQQFSGKNKDFALKIAQSNPTSVIMAMINVAAVGLTLNPALALAYLVPRDGRIMLDISYRGLVKIATDTGSISWSKSELVYSNDHFKFRGPAQLPVHEFDAFAPIEERGKFRGGYNIAKLPSGDHLVTPVRAEKIFQIRDSSEAFKKDKGPWMNWAEEMYLKTITKRARKDWPLSSPRMDTAMEILDIQNGEGFSGDPDAIIDGQAMLVQAAATVAAPVSSQHPDQSQAFVSPQMDSHVVADAEFEEMGHAEPQSQLDPSTILPKVLQRIQSVIDRAYSSGCWQAARDWFEEQSGFSRELLQYSLDELEKAQSGAPAQQQSA</sequence>
<reference evidence="1" key="1">
    <citation type="submission" date="2014-12" db="EMBL/GenBank/DDBJ databases">
        <authorList>
            <person name="Hall J."/>
        </authorList>
    </citation>
    <scope>NUCLEOTIDE SEQUENCE [LARGE SCALE GENOMIC DNA]</scope>
    <source>
        <strain evidence="1">SBW25</strain>
        <plasmid evidence="1">pQBR55</plasmid>
    </source>
</reference>
<keyword evidence="1" id="KW-0614">Plasmid</keyword>
<dbReference type="EMBL" id="LN713927">
    <property type="protein sequence ID" value="CEK42534.1"/>
    <property type="molecule type" value="Genomic_DNA"/>
</dbReference>
<dbReference type="Pfam" id="PF03837">
    <property type="entry name" value="RecT"/>
    <property type="match status" value="1"/>
</dbReference>
<accession>A0A0G4E5V5</accession>
<evidence type="ECO:0000313" key="1">
    <source>
        <dbReference type="EMBL" id="CEK42534.1"/>
    </source>
</evidence>
<gene>
    <name evidence="1" type="ORF">PQBR55_0155</name>
</gene>